<comment type="subunit">
    <text evidence="5">Part of the 50S ribosomal subunit.</text>
</comment>
<feature type="region of interest" description="Disordered" evidence="6">
    <location>
        <begin position="42"/>
        <end position="94"/>
    </location>
</feature>
<dbReference type="SUPFAM" id="SSF52166">
    <property type="entry name" value="Ribosomal protein L4"/>
    <property type="match status" value="1"/>
</dbReference>
<gene>
    <name evidence="5" type="primary">rplD</name>
    <name evidence="7" type="ORF">A3B23_00150</name>
</gene>
<evidence type="ECO:0000313" key="7">
    <source>
        <dbReference type="EMBL" id="OGY60174.1"/>
    </source>
</evidence>
<evidence type="ECO:0000313" key="8">
    <source>
        <dbReference type="Proteomes" id="UP000178744"/>
    </source>
</evidence>
<keyword evidence="3 5" id="KW-0687">Ribonucleoprotein</keyword>
<comment type="function">
    <text evidence="5">Forms part of the polypeptide exit tunnel.</text>
</comment>
<dbReference type="PANTHER" id="PTHR10746">
    <property type="entry name" value="50S RIBOSOMAL PROTEIN L4"/>
    <property type="match status" value="1"/>
</dbReference>
<keyword evidence="5" id="KW-0699">rRNA-binding</keyword>
<dbReference type="InterPro" id="IPR023574">
    <property type="entry name" value="Ribosomal_uL4_dom_sf"/>
</dbReference>
<dbReference type="STRING" id="1797690.A3B23_00150"/>
<comment type="caution">
    <text evidence="7">The sequence shown here is derived from an EMBL/GenBank/DDBJ whole genome shotgun (WGS) entry which is preliminary data.</text>
</comment>
<comment type="function">
    <text evidence="5">One of the primary rRNA binding proteins, this protein initially binds near the 5'-end of the 23S rRNA. It is important during the early stages of 50S assembly. It makes multiple contacts with different domains of the 23S rRNA in the assembled 50S subunit and ribosome.</text>
</comment>
<dbReference type="Pfam" id="PF00573">
    <property type="entry name" value="Ribosomal_L4"/>
    <property type="match status" value="1"/>
</dbReference>
<dbReference type="AlphaFoldDB" id="A0A1G1Z6N6"/>
<evidence type="ECO:0000256" key="3">
    <source>
        <dbReference type="ARBA" id="ARBA00023274"/>
    </source>
</evidence>
<dbReference type="GO" id="GO:0003735">
    <property type="term" value="F:structural constituent of ribosome"/>
    <property type="evidence" value="ECO:0007669"/>
    <property type="project" value="InterPro"/>
</dbReference>
<evidence type="ECO:0000256" key="2">
    <source>
        <dbReference type="ARBA" id="ARBA00022980"/>
    </source>
</evidence>
<dbReference type="PANTHER" id="PTHR10746:SF6">
    <property type="entry name" value="LARGE RIBOSOMAL SUBUNIT PROTEIN UL4M"/>
    <property type="match status" value="1"/>
</dbReference>
<dbReference type="GO" id="GO:1990904">
    <property type="term" value="C:ribonucleoprotein complex"/>
    <property type="evidence" value="ECO:0007669"/>
    <property type="project" value="UniProtKB-KW"/>
</dbReference>
<organism evidence="7 8">
    <name type="scientific">Candidatus Colwellbacteria bacterium RIFCSPLOWO2_01_FULL_48_10</name>
    <dbReference type="NCBI Taxonomy" id="1797690"/>
    <lineage>
        <taxon>Bacteria</taxon>
        <taxon>Candidatus Colwelliibacteriota</taxon>
    </lineage>
</organism>
<reference evidence="7 8" key="1">
    <citation type="journal article" date="2016" name="Nat. Commun.">
        <title>Thousands of microbial genomes shed light on interconnected biogeochemical processes in an aquifer system.</title>
        <authorList>
            <person name="Anantharaman K."/>
            <person name="Brown C.T."/>
            <person name="Hug L.A."/>
            <person name="Sharon I."/>
            <person name="Castelle C.J."/>
            <person name="Probst A.J."/>
            <person name="Thomas B.C."/>
            <person name="Singh A."/>
            <person name="Wilkins M.J."/>
            <person name="Karaoz U."/>
            <person name="Brodie E.L."/>
            <person name="Williams K.H."/>
            <person name="Hubbard S.S."/>
            <person name="Banfield J.F."/>
        </authorList>
    </citation>
    <scope>NUCLEOTIDE SEQUENCE [LARGE SCALE GENOMIC DNA]</scope>
</reference>
<dbReference type="NCBIfam" id="TIGR03953">
    <property type="entry name" value="rplD_bact"/>
    <property type="match status" value="1"/>
</dbReference>
<comment type="similarity">
    <text evidence="1 5">Belongs to the universal ribosomal protein uL4 family.</text>
</comment>
<dbReference type="GO" id="GO:0019843">
    <property type="term" value="F:rRNA binding"/>
    <property type="evidence" value="ECO:0007669"/>
    <property type="project" value="UniProtKB-UniRule"/>
</dbReference>
<accession>A0A1G1Z6N6</accession>
<dbReference type="InterPro" id="IPR002136">
    <property type="entry name" value="Ribosomal_uL4"/>
</dbReference>
<feature type="compositionally biased region" description="Basic and acidic residues" evidence="6">
    <location>
        <begin position="46"/>
        <end position="58"/>
    </location>
</feature>
<dbReference type="HAMAP" id="MF_01328_B">
    <property type="entry name" value="Ribosomal_uL4_B"/>
    <property type="match status" value="1"/>
</dbReference>
<evidence type="ECO:0000256" key="1">
    <source>
        <dbReference type="ARBA" id="ARBA00010528"/>
    </source>
</evidence>
<proteinExistence type="inferred from homology"/>
<evidence type="ECO:0000256" key="5">
    <source>
        <dbReference type="HAMAP-Rule" id="MF_01328"/>
    </source>
</evidence>
<keyword evidence="2 5" id="KW-0689">Ribosomal protein</keyword>
<feature type="compositionally biased region" description="Basic residues" evidence="6">
    <location>
        <begin position="64"/>
        <end position="76"/>
    </location>
</feature>
<dbReference type="InterPro" id="IPR013005">
    <property type="entry name" value="Ribosomal_uL4-like"/>
</dbReference>
<dbReference type="GO" id="GO:0006412">
    <property type="term" value="P:translation"/>
    <property type="evidence" value="ECO:0007669"/>
    <property type="project" value="UniProtKB-UniRule"/>
</dbReference>
<dbReference type="EMBL" id="MHIY01000007">
    <property type="protein sequence ID" value="OGY60174.1"/>
    <property type="molecule type" value="Genomic_DNA"/>
</dbReference>
<keyword evidence="5" id="KW-0694">RNA-binding</keyword>
<dbReference type="Gene3D" id="3.40.1370.10">
    <property type="match status" value="1"/>
</dbReference>
<name>A0A1G1Z6N6_9BACT</name>
<evidence type="ECO:0000256" key="6">
    <source>
        <dbReference type="SAM" id="MobiDB-lite"/>
    </source>
</evidence>
<protein>
    <recommendedName>
        <fullName evidence="4 5">Large ribosomal subunit protein uL4</fullName>
    </recommendedName>
</protein>
<dbReference type="GO" id="GO:0005840">
    <property type="term" value="C:ribosome"/>
    <property type="evidence" value="ECO:0007669"/>
    <property type="project" value="UniProtKB-KW"/>
</dbReference>
<dbReference type="Proteomes" id="UP000178744">
    <property type="component" value="Unassembled WGS sequence"/>
</dbReference>
<evidence type="ECO:0000256" key="4">
    <source>
        <dbReference type="ARBA" id="ARBA00035244"/>
    </source>
</evidence>
<sequence length="222" mass="24558">MKADLYNKKAEKIGTVELPNRIFARKWSPQLVHQALLAQTANSRENVAHSKGRDEVKGGGKKPYAQKHTGRARHGSIRSPIFRGGGVAHGPSKTRDFSVKINKKMRQAALFSLMSRKLNDGDIMIVESLALETSKTKEVFSFLKAFTGKVSGVKKSTLSVLMIPALENRSIYKAARNIPKVKSLGPKSLNVYDLLKYKHVLVDKGAVEAIAKTYNINNETVK</sequence>